<name>D1APY2_SEBTE</name>
<dbReference type="STRING" id="526218.Sterm_0688"/>
<sequence>MKKIVVLLVFLFSFCVFSKVYEYAVIKDARGYTEVMENSNTGAKVRAKLKNNTLVRIEEINESKGQWIKISTRTEYIENSKYTENADGYVMKDKLSYEFGPLIYVSSSTECDNTTLAKLVLKNKMDYDDFSVLADYIQNNANNYERNKNSSYSVKRDSEEEYIYILKINNGLELRLTEDYDIYISGLKYKKININNEKIPVLSEFVPDTSISGINSINIFEDKNYTIINIPMEIKGDGCSIESGNKIFMFKDNNLTFTADMIYENISSVREFRKWIKVKEESMTEER</sequence>
<keyword evidence="2" id="KW-1185">Reference proteome</keyword>
<dbReference type="Proteomes" id="UP000000845">
    <property type="component" value="Chromosome"/>
</dbReference>
<dbReference type="RefSeq" id="WP_012860156.1">
    <property type="nucleotide sequence ID" value="NC_013517.1"/>
</dbReference>
<proteinExistence type="predicted"/>
<dbReference type="KEGG" id="str:Sterm_0688"/>
<protein>
    <submittedName>
        <fullName evidence="1">Uncharacterized protein</fullName>
    </submittedName>
</protein>
<evidence type="ECO:0000313" key="1">
    <source>
        <dbReference type="EMBL" id="ACZ07560.1"/>
    </source>
</evidence>
<reference evidence="2" key="1">
    <citation type="submission" date="2009-09" db="EMBL/GenBank/DDBJ databases">
        <title>The complete chromosome of Sebaldella termitidis ATCC 33386.</title>
        <authorList>
            <consortium name="US DOE Joint Genome Institute (JGI-PGF)"/>
            <person name="Lucas S."/>
            <person name="Copeland A."/>
            <person name="Lapidus A."/>
            <person name="Glavina del Rio T."/>
            <person name="Dalin E."/>
            <person name="Tice H."/>
            <person name="Bruce D."/>
            <person name="Goodwin L."/>
            <person name="Pitluck S."/>
            <person name="Kyrpides N."/>
            <person name="Mavromatis K."/>
            <person name="Ivanova N."/>
            <person name="Mikhailova N."/>
            <person name="Sims D."/>
            <person name="Meincke L."/>
            <person name="Brettin T."/>
            <person name="Detter J.C."/>
            <person name="Han C."/>
            <person name="Larimer F."/>
            <person name="Land M."/>
            <person name="Hauser L."/>
            <person name="Markowitz V."/>
            <person name="Cheng J.F."/>
            <person name="Hugenholtz P."/>
            <person name="Woyke T."/>
            <person name="Wu D."/>
            <person name="Eisen J.A."/>
        </authorList>
    </citation>
    <scope>NUCLEOTIDE SEQUENCE [LARGE SCALE GENOMIC DNA]</scope>
    <source>
        <strain evidence="2">ATCC 33386 / NCTC 11300</strain>
    </source>
</reference>
<organism evidence="1 2">
    <name type="scientific">Sebaldella termitidis (strain ATCC 33386 / NCTC 11300)</name>
    <dbReference type="NCBI Taxonomy" id="526218"/>
    <lineage>
        <taxon>Bacteria</taxon>
        <taxon>Fusobacteriati</taxon>
        <taxon>Fusobacteriota</taxon>
        <taxon>Fusobacteriia</taxon>
        <taxon>Fusobacteriales</taxon>
        <taxon>Leptotrichiaceae</taxon>
        <taxon>Sebaldella</taxon>
    </lineage>
</organism>
<dbReference type="EMBL" id="CP001739">
    <property type="protein sequence ID" value="ACZ07560.1"/>
    <property type="molecule type" value="Genomic_DNA"/>
</dbReference>
<dbReference type="AlphaFoldDB" id="D1APY2"/>
<accession>D1APY2</accession>
<reference evidence="1 2" key="2">
    <citation type="journal article" date="2010" name="Stand. Genomic Sci.">
        <title>Complete genome sequence of Sebaldella termitidis type strain (NCTC 11300).</title>
        <authorList>
            <person name="Harmon-Smith M."/>
            <person name="Celia L."/>
            <person name="Chertkov O."/>
            <person name="Lapidus A."/>
            <person name="Copeland A."/>
            <person name="Glavina Del Rio T."/>
            <person name="Nolan M."/>
            <person name="Lucas S."/>
            <person name="Tice H."/>
            <person name="Cheng J.F."/>
            <person name="Han C."/>
            <person name="Detter J.C."/>
            <person name="Bruce D."/>
            <person name="Goodwin L."/>
            <person name="Pitluck S."/>
            <person name="Pati A."/>
            <person name="Liolios K."/>
            <person name="Ivanova N."/>
            <person name="Mavromatis K."/>
            <person name="Mikhailova N."/>
            <person name="Chen A."/>
            <person name="Palaniappan K."/>
            <person name="Land M."/>
            <person name="Hauser L."/>
            <person name="Chang Y.J."/>
            <person name="Jeffries C.D."/>
            <person name="Brettin T."/>
            <person name="Goker M."/>
            <person name="Beck B."/>
            <person name="Bristow J."/>
            <person name="Eisen J.A."/>
            <person name="Markowitz V."/>
            <person name="Hugenholtz P."/>
            <person name="Kyrpides N.C."/>
            <person name="Klenk H.P."/>
            <person name="Chen F."/>
        </authorList>
    </citation>
    <scope>NUCLEOTIDE SEQUENCE [LARGE SCALE GENOMIC DNA]</scope>
    <source>
        <strain evidence="2">ATCC 33386 / NCTC 11300</strain>
    </source>
</reference>
<dbReference type="HOGENOM" id="CLU_969408_0_0_0"/>
<gene>
    <name evidence="1" type="ordered locus">Sterm_0688</name>
</gene>
<evidence type="ECO:0000313" key="2">
    <source>
        <dbReference type="Proteomes" id="UP000000845"/>
    </source>
</evidence>